<keyword evidence="4 6" id="KW-1133">Transmembrane helix</keyword>
<feature type="transmembrane region" description="Helical" evidence="6">
    <location>
        <begin position="774"/>
        <end position="794"/>
    </location>
</feature>
<feature type="domain" description="SSD" evidence="7">
    <location>
        <begin position="370"/>
        <end position="466"/>
    </location>
</feature>
<dbReference type="Pfam" id="PF03176">
    <property type="entry name" value="MMPL"/>
    <property type="match status" value="1"/>
</dbReference>
<name>A0A517SKE9_9PLAN</name>
<evidence type="ECO:0000256" key="4">
    <source>
        <dbReference type="ARBA" id="ARBA00022989"/>
    </source>
</evidence>
<evidence type="ECO:0000259" key="7">
    <source>
        <dbReference type="PROSITE" id="PS50156"/>
    </source>
</evidence>
<keyword evidence="2" id="KW-1003">Cell membrane</keyword>
<feature type="transmembrane region" description="Helical" evidence="6">
    <location>
        <begin position="443"/>
        <end position="467"/>
    </location>
</feature>
<organism evidence="8 9">
    <name type="scientific">Caulifigura coniformis</name>
    <dbReference type="NCBI Taxonomy" id="2527983"/>
    <lineage>
        <taxon>Bacteria</taxon>
        <taxon>Pseudomonadati</taxon>
        <taxon>Planctomycetota</taxon>
        <taxon>Planctomycetia</taxon>
        <taxon>Planctomycetales</taxon>
        <taxon>Planctomycetaceae</taxon>
        <taxon>Caulifigura</taxon>
    </lineage>
</organism>
<keyword evidence="5 6" id="KW-0472">Membrane</keyword>
<keyword evidence="3 6" id="KW-0812">Transmembrane</keyword>
<feature type="transmembrane region" description="Helical" evidence="6">
    <location>
        <begin position="863"/>
        <end position="885"/>
    </location>
</feature>
<protein>
    <submittedName>
        <fullName evidence="8">Preprotein translocase subunit SecF</fullName>
    </submittedName>
</protein>
<feature type="transmembrane region" description="Helical" evidence="6">
    <location>
        <begin position="318"/>
        <end position="334"/>
    </location>
</feature>
<dbReference type="InterPro" id="IPR000731">
    <property type="entry name" value="SSD"/>
</dbReference>
<evidence type="ECO:0000256" key="5">
    <source>
        <dbReference type="ARBA" id="ARBA00023136"/>
    </source>
</evidence>
<evidence type="ECO:0000313" key="9">
    <source>
        <dbReference type="Proteomes" id="UP000315700"/>
    </source>
</evidence>
<dbReference type="EMBL" id="CP036271">
    <property type="protein sequence ID" value="QDT56597.1"/>
    <property type="molecule type" value="Genomic_DNA"/>
</dbReference>
<dbReference type="RefSeq" id="WP_145034052.1">
    <property type="nucleotide sequence ID" value="NZ_CP036271.1"/>
</dbReference>
<dbReference type="InterPro" id="IPR004869">
    <property type="entry name" value="MMPL_dom"/>
</dbReference>
<evidence type="ECO:0000256" key="2">
    <source>
        <dbReference type="ARBA" id="ARBA00022475"/>
    </source>
</evidence>
<feature type="transmembrane region" description="Helical" evidence="6">
    <location>
        <begin position="833"/>
        <end position="857"/>
    </location>
</feature>
<feature type="transmembrane region" description="Helical" evidence="6">
    <location>
        <begin position="31"/>
        <end position="48"/>
    </location>
</feature>
<feature type="transmembrane region" description="Helical" evidence="6">
    <location>
        <begin position="487"/>
        <end position="507"/>
    </location>
</feature>
<proteinExistence type="predicted"/>
<dbReference type="PANTHER" id="PTHR33406:SF13">
    <property type="entry name" value="MEMBRANE PROTEIN YDFJ"/>
    <property type="match status" value="1"/>
</dbReference>
<dbReference type="KEGG" id="ccos:Pan44_46540"/>
<evidence type="ECO:0000256" key="6">
    <source>
        <dbReference type="SAM" id="Phobius"/>
    </source>
</evidence>
<evidence type="ECO:0000256" key="1">
    <source>
        <dbReference type="ARBA" id="ARBA00004651"/>
    </source>
</evidence>
<evidence type="ECO:0000313" key="8">
    <source>
        <dbReference type="EMBL" id="QDT56597.1"/>
    </source>
</evidence>
<dbReference type="GO" id="GO:0005886">
    <property type="term" value="C:plasma membrane"/>
    <property type="evidence" value="ECO:0007669"/>
    <property type="project" value="UniProtKB-SubCell"/>
</dbReference>
<dbReference type="SUPFAM" id="SSF82866">
    <property type="entry name" value="Multidrug efflux transporter AcrB transmembrane domain"/>
    <property type="match status" value="2"/>
</dbReference>
<dbReference type="InParanoid" id="A0A517SKE9"/>
<feature type="transmembrane region" description="Helical" evidence="6">
    <location>
        <begin position="367"/>
        <end position="390"/>
    </location>
</feature>
<comment type="subcellular location">
    <subcellularLocation>
        <location evidence="1">Cell membrane</location>
        <topology evidence="1">Multi-pass membrane protein</topology>
    </subcellularLocation>
</comment>
<dbReference type="InterPro" id="IPR050545">
    <property type="entry name" value="Mycobact_MmpL"/>
</dbReference>
<feature type="transmembrane region" description="Helical" evidence="6">
    <location>
        <begin position="745"/>
        <end position="767"/>
    </location>
</feature>
<feature type="transmembrane region" description="Helical" evidence="6">
    <location>
        <begin position="341"/>
        <end position="361"/>
    </location>
</feature>
<sequence>MEHDGHDASRSSWMATGIESITRVACRWPRATLWLVFATTIGCSLFAWQNLAIKTNRADLISPDAPYQKRWNAYAKAFGDVTEDLVVVVEADDRRAIIKAINDLGPRVERESGFFKNVLYRIDLRPLAAKGLQFLSTDELQKLVTKLRRFRLMNVMLPEAETNRRLEESNATGAELADLSKQVEQLVVAWRNRSAMPPEQQAMVEQQTLELIGALTHAEPGQEPVTPPDYPAEGDIENRRLQQTERYLLNDAGSMGFLQAQPVVAPGDLNGATESVAKMRDLMAVVQKRHPDTQIGLTGVPVLEHDEMKQSQSEMSEASIFSFVGVALVLFAGFRRLRHPVLGMLMLVVGTAWAFAAAAIVVGHLNILSIAFAAMLFGLGNDFAIVYLSHYSDLRERGTPLLPAILETSRSVGPGITTAALTAAAAFFAAVLTDFSGIAELGLIAGCGIVLCNILTFVFIPPALVVWDRNWELDPQPPRELAVQARWWNAVSLATFVVIFGVIARHAPSVRYETNLLEMQAEGTEANLVQKRIEEKSAGSLLYAVSMAPDRKSALERKTAFEALPAVGHVEEIASMFPPTPTPERQEMMTSIVRALGALGASSLKTPDPSAIGRALDELHTQMSQSRTAAVTVAAAKLDRFLDDLSTKTLPEQIRQFSGGMTSLPPEMANLASPGALEPVNEQDLSQAFYSRYVSPEGKWLLKIFPKEAVWDEKPLEEFVNQVRSIDQEVTGTPLQNFEASRAIWNSYLEAGGYALVAVLVLLWWDFRTIHECLIALLPAACGLVATLGILGWTNVPLNQANMIMLPLLLGLGVDGGVHVIHDYRSQTGGYRITGACVRSIVLTAATSIVGFGSLMVASHRGLFSLGLVLTVGVTGAMITSLVALPSMLSMLTPPGSKQRSAAETAEPGVDAPVTTILQHREMPAA</sequence>
<dbReference type="PROSITE" id="PS50156">
    <property type="entry name" value="SSD"/>
    <property type="match status" value="1"/>
</dbReference>
<feature type="transmembrane region" description="Helical" evidence="6">
    <location>
        <begin position="800"/>
        <end position="821"/>
    </location>
</feature>
<gene>
    <name evidence="8" type="ORF">Pan44_46540</name>
</gene>
<dbReference type="Proteomes" id="UP000315700">
    <property type="component" value="Chromosome"/>
</dbReference>
<keyword evidence="9" id="KW-1185">Reference proteome</keyword>
<dbReference type="AlphaFoldDB" id="A0A517SKE9"/>
<dbReference type="PANTHER" id="PTHR33406">
    <property type="entry name" value="MEMBRANE PROTEIN MJ1562-RELATED"/>
    <property type="match status" value="1"/>
</dbReference>
<accession>A0A517SKE9</accession>
<reference evidence="8 9" key="1">
    <citation type="submission" date="2019-02" db="EMBL/GenBank/DDBJ databases">
        <title>Deep-cultivation of Planctomycetes and their phenomic and genomic characterization uncovers novel biology.</title>
        <authorList>
            <person name="Wiegand S."/>
            <person name="Jogler M."/>
            <person name="Boedeker C."/>
            <person name="Pinto D."/>
            <person name="Vollmers J."/>
            <person name="Rivas-Marin E."/>
            <person name="Kohn T."/>
            <person name="Peeters S.H."/>
            <person name="Heuer A."/>
            <person name="Rast P."/>
            <person name="Oberbeckmann S."/>
            <person name="Bunk B."/>
            <person name="Jeske O."/>
            <person name="Meyerdierks A."/>
            <person name="Storesund J.E."/>
            <person name="Kallscheuer N."/>
            <person name="Luecker S."/>
            <person name="Lage O.M."/>
            <person name="Pohl T."/>
            <person name="Merkel B.J."/>
            <person name="Hornburger P."/>
            <person name="Mueller R.-W."/>
            <person name="Bruemmer F."/>
            <person name="Labrenz M."/>
            <person name="Spormann A.M."/>
            <person name="Op den Camp H."/>
            <person name="Overmann J."/>
            <person name="Amann R."/>
            <person name="Jetten M.S.M."/>
            <person name="Mascher T."/>
            <person name="Medema M.H."/>
            <person name="Devos D.P."/>
            <person name="Kaster A.-K."/>
            <person name="Ovreas L."/>
            <person name="Rohde M."/>
            <person name="Galperin M.Y."/>
            <person name="Jogler C."/>
        </authorList>
    </citation>
    <scope>NUCLEOTIDE SEQUENCE [LARGE SCALE GENOMIC DNA]</scope>
    <source>
        <strain evidence="8 9">Pan44</strain>
    </source>
</reference>
<evidence type="ECO:0000256" key="3">
    <source>
        <dbReference type="ARBA" id="ARBA00022692"/>
    </source>
</evidence>
<dbReference type="Gene3D" id="1.20.1640.10">
    <property type="entry name" value="Multidrug efflux transporter AcrB transmembrane domain"/>
    <property type="match status" value="2"/>
</dbReference>
<dbReference type="OrthoDB" id="9809027at2"/>
<feature type="transmembrane region" description="Helical" evidence="6">
    <location>
        <begin position="411"/>
        <end position="431"/>
    </location>
</feature>